<dbReference type="AlphaFoldDB" id="A0A7W8VGQ2"/>
<dbReference type="SUPFAM" id="SSF53335">
    <property type="entry name" value="S-adenosyl-L-methionine-dependent methyltransferases"/>
    <property type="match status" value="1"/>
</dbReference>
<evidence type="ECO:0000313" key="1">
    <source>
        <dbReference type="EMBL" id="MBB5435747.1"/>
    </source>
</evidence>
<proteinExistence type="predicted"/>
<dbReference type="InterPro" id="IPR029063">
    <property type="entry name" value="SAM-dependent_MTases_sf"/>
</dbReference>
<dbReference type="InterPro" id="IPR006764">
    <property type="entry name" value="SAM_dep_MeTrfase_SAV2177_type"/>
</dbReference>
<name>A0A7W8VGQ2_9ACTN</name>
<organism evidence="1 2">
    <name type="scientific">Nocardiopsis composta</name>
    <dbReference type="NCBI Taxonomy" id="157465"/>
    <lineage>
        <taxon>Bacteria</taxon>
        <taxon>Bacillati</taxon>
        <taxon>Actinomycetota</taxon>
        <taxon>Actinomycetes</taxon>
        <taxon>Streptosporangiales</taxon>
        <taxon>Nocardiopsidaceae</taxon>
        <taxon>Nocardiopsis</taxon>
    </lineage>
</organism>
<reference evidence="1 2" key="1">
    <citation type="submission" date="2020-08" db="EMBL/GenBank/DDBJ databases">
        <title>Sequencing the genomes of 1000 actinobacteria strains.</title>
        <authorList>
            <person name="Klenk H.-P."/>
        </authorList>
    </citation>
    <scope>NUCLEOTIDE SEQUENCE [LARGE SCALE GENOMIC DNA]</scope>
    <source>
        <strain evidence="1 2">DSM 44551</strain>
    </source>
</reference>
<evidence type="ECO:0008006" key="3">
    <source>
        <dbReference type="Google" id="ProtNLM"/>
    </source>
</evidence>
<gene>
    <name evidence="1" type="ORF">HDA36_005895</name>
</gene>
<dbReference type="Proteomes" id="UP000572635">
    <property type="component" value="Unassembled WGS sequence"/>
</dbReference>
<protein>
    <recommendedName>
        <fullName evidence="3">S-adenosyl methyltransferase</fullName>
    </recommendedName>
</protein>
<comment type="caution">
    <text evidence="1">The sequence shown here is derived from an EMBL/GenBank/DDBJ whole genome shotgun (WGS) entry which is preliminary data.</text>
</comment>
<dbReference type="RefSeq" id="WP_312893924.1">
    <property type="nucleotide sequence ID" value="NZ_BAAAJD010000103.1"/>
</dbReference>
<evidence type="ECO:0000313" key="2">
    <source>
        <dbReference type="Proteomes" id="UP000572635"/>
    </source>
</evidence>
<keyword evidence="2" id="KW-1185">Reference proteome</keyword>
<dbReference type="EMBL" id="JACHDB010000002">
    <property type="protein sequence ID" value="MBB5435747.1"/>
    <property type="molecule type" value="Genomic_DNA"/>
</dbReference>
<accession>A0A7W8VGQ2</accession>
<dbReference type="Pfam" id="PF04672">
    <property type="entry name" value="Methyltransf_19"/>
    <property type="match status" value="1"/>
</dbReference>
<sequence length="246" mass="25099">MTDEWPVPHLVEDPMAVGVPRPRVVGLDGRPVDGAAGAVRPRPATDPADRARLAFAARAAHYLAADIGIRQFVDFSSGLPTCDTLLGVLGERSPAVRTAYVEASCGIALHSGASPHRAAAPVLSLRGRTAEAAAAELASCGLVDFAEPVAVLLLDTAPQHRDPGAVEALLRALHREMAPGGHVIASFGPHAAGPGAARLLAPFTPLDPGTADISRWPYPDDAVAAEGIGIAGGLARRDPDPTGGGA</sequence>
<dbReference type="Gene3D" id="3.40.50.150">
    <property type="entry name" value="Vaccinia Virus protein VP39"/>
    <property type="match status" value="1"/>
</dbReference>